<name>A0A6L9L2M6_9BACT</name>
<keyword evidence="4" id="KW-1185">Reference proteome</keyword>
<dbReference type="InterPro" id="IPR001769">
    <property type="entry name" value="Gingipain"/>
</dbReference>
<evidence type="ECO:0000313" key="3">
    <source>
        <dbReference type="EMBL" id="NDU93381.1"/>
    </source>
</evidence>
<accession>A0A6L9L2M6</accession>
<protein>
    <submittedName>
        <fullName evidence="3">Type IX secretion system sortase PorU</fullName>
    </submittedName>
</protein>
<dbReference type="Gene3D" id="3.40.50.10390">
    <property type="entry name" value="Gingipain r, domain 1"/>
    <property type="match status" value="1"/>
</dbReference>
<evidence type="ECO:0000259" key="2">
    <source>
        <dbReference type="Pfam" id="PF01364"/>
    </source>
</evidence>
<dbReference type="Proteomes" id="UP000474175">
    <property type="component" value="Unassembled WGS sequence"/>
</dbReference>
<evidence type="ECO:0000256" key="1">
    <source>
        <dbReference type="ARBA" id="ARBA00022729"/>
    </source>
</evidence>
<organism evidence="3 4">
    <name type="scientific">Spirosoma terrae</name>
    <dbReference type="NCBI Taxonomy" id="1968276"/>
    <lineage>
        <taxon>Bacteria</taxon>
        <taxon>Pseudomonadati</taxon>
        <taxon>Bacteroidota</taxon>
        <taxon>Cytophagia</taxon>
        <taxon>Cytophagales</taxon>
        <taxon>Cytophagaceae</taxon>
        <taxon>Spirosoma</taxon>
    </lineage>
</organism>
<dbReference type="InterPro" id="IPR013783">
    <property type="entry name" value="Ig-like_fold"/>
</dbReference>
<dbReference type="EMBL" id="JAAFZH010000001">
    <property type="protein sequence ID" value="NDU93381.1"/>
    <property type="molecule type" value="Genomic_DNA"/>
</dbReference>
<dbReference type="Pfam" id="PF01364">
    <property type="entry name" value="Peptidase_C25"/>
    <property type="match status" value="1"/>
</dbReference>
<dbReference type="Gene3D" id="2.60.40.4070">
    <property type="match status" value="1"/>
</dbReference>
<dbReference type="Gene3D" id="2.60.40.10">
    <property type="entry name" value="Immunoglobulins"/>
    <property type="match status" value="1"/>
</dbReference>
<dbReference type="NCBIfam" id="NF033707">
    <property type="entry name" value="T9SS_sortase"/>
    <property type="match status" value="1"/>
</dbReference>
<feature type="domain" description="Gingipain" evidence="2">
    <location>
        <begin position="412"/>
        <end position="783"/>
    </location>
</feature>
<dbReference type="InterPro" id="IPR029030">
    <property type="entry name" value="Caspase-like_dom_sf"/>
</dbReference>
<dbReference type="CDD" id="cd02258">
    <property type="entry name" value="Peptidase_C25_N"/>
    <property type="match status" value="1"/>
</dbReference>
<sequence>MPYWLMHGCRRAVTNPCRILGCLIFFSSLTLTIRAQSVTSSVLRNGTWVKIGIKESGVYRLDYASLSKLNANFSTADPRLLRLYGNGSAVLPQANALSRAEDLRENAIQVLGEEDGRFDPGDAILLFGESPHVIRYDSINQRFKHTVNPYSDTTYYFLTIGTSPGLRITERAAGVMSATATTTFLDYQFHEQDLLKLPAVRSGREWFGEYMTADTIRDIDFDGAGLVANTPIRLIGSAMAGARSPTQFTLQVNGQFAGSLPISSISGAEYDYQGAMRTDTFLVKSTNVANSLRVLATFQKRGQSSAQGYLNYIGVEFQRELRQYDQPVWARRMGAGQLALKQATSGLRIWDVSNAYAPVNQLYSLSADQIARWGSQKHADYFLFTDNQLKSPLSLALISNQNVHSLTTPNLLIVTAPAWRTQAERLATFRREHDQLSVQVVTTQEVYNEFGSGIPDPTAIRDAARYFYKKEPGKLRYLLLMGDATFDYRNISNLLSASQLANTIPVYESYESLHPVLSYSSDDYYGFMDEQAGEWPETRDGDYKMNIGIGRLPVKSTDEAKTIVDKLIRYSSDPALAGDWQTRVMLVGDDGDFNIHQSDANELATIVETTAPAYRPERVFLDAYPQEITANGQKSPIVNQMINRAMDDGRLIINYSGHGGVETLADEQIVTLQDIFSWKNHRLPLFVTATCQFGRYDDPTTNSGAELTLLSRQGGAIGLLTTTRPVYANTNLVLNSSFYKAVFTPIDKQMPRLGDVIRLTKNASLVGPVNRNFALLGDPSMHLAYPKAKAVLTRINGQPASNGRLDTLRALQAVELSGEIRAGEQQLNNFSGLLRLTLYDKATTQTTLGTESAKMSYQAYTSTLFSGQVTVRNGQFTVRFVMPKDIAYPVGRAKVYMYAVRADSLLDALGSYDSLRVGGSLVTDNLDTEPPLMQLSVDGGMKQGEQVRVAGPNVTLRVHVSDNQGINIARSGLGHELTAQLGNQSPVILNDTYVATDSNGRQGEAVYTFSGVAPGQYTVKAKAWDINNNSTEGTLSIIVSSRPGLLLNVVQAYPNPITSEAKIAAEHNRSGEALDWTLQIFDLNGRLFSQQHGQCNNCSTTLEVGSWNGLADNGQNLPNGIYIYRLHIQSTADGSVADGSGRLVLLK</sequence>
<comment type="caution">
    <text evidence="3">The sequence shown here is derived from an EMBL/GenBank/DDBJ whole genome shotgun (WGS) entry which is preliminary data.</text>
</comment>
<dbReference type="AlphaFoldDB" id="A0A6L9L2M6"/>
<reference evidence="3 4" key="1">
    <citation type="submission" date="2020-02" db="EMBL/GenBank/DDBJ databases">
        <title>Draft genome sequence of two Spirosoma agri KCTC 52727 and Spirosoma terrae KCTC 52035.</title>
        <authorList>
            <person name="Rojas J."/>
            <person name="Ambika Manirajan B."/>
            <person name="Suarez C."/>
            <person name="Ratering S."/>
            <person name="Schnell S."/>
        </authorList>
    </citation>
    <scope>NUCLEOTIDE SEQUENCE [LARGE SCALE GENOMIC DNA]</scope>
    <source>
        <strain evidence="3 4">KCTC 52035</strain>
    </source>
</reference>
<dbReference type="SUPFAM" id="SSF52129">
    <property type="entry name" value="Caspase-like"/>
    <property type="match status" value="1"/>
</dbReference>
<gene>
    <name evidence="3" type="primary">porU</name>
    <name evidence="3" type="ORF">GK108_00695</name>
</gene>
<evidence type="ECO:0000313" key="4">
    <source>
        <dbReference type="Proteomes" id="UP000474175"/>
    </source>
</evidence>
<keyword evidence="1" id="KW-0732">Signal</keyword>
<dbReference type="GO" id="GO:0006508">
    <property type="term" value="P:proteolysis"/>
    <property type="evidence" value="ECO:0007669"/>
    <property type="project" value="InterPro"/>
</dbReference>
<dbReference type="GO" id="GO:0008234">
    <property type="term" value="F:cysteine-type peptidase activity"/>
    <property type="evidence" value="ECO:0007669"/>
    <property type="project" value="InterPro"/>
</dbReference>
<dbReference type="Gene3D" id="3.40.50.1460">
    <property type="match status" value="1"/>
</dbReference>
<proteinExistence type="predicted"/>
<dbReference type="InterPro" id="IPR029031">
    <property type="entry name" value="Gingipain_N_sf"/>
</dbReference>